<name>S2D8H8_INDAL</name>
<evidence type="ECO:0008006" key="4">
    <source>
        <dbReference type="Google" id="ProtNLM"/>
    </source>
</evidence>
<dbReference type="RefSeq" id="WP_009033285.1">
    <property type="nucleotide sequence ID" value="NZ_ALWO02000037.1"/>
</dbReference>
<dbReference type="InterPro" id="IPR046693">
    <property type="entry name" value="DUF6563"/>
</dbReference>
<comment type="caution">
    <text evidence="2">The sequence shown here is derived from an EMBL/GenBank/DDBJ whole genome shotgun (WGS) entry which is preliminary data.</text>
</comment>
<dbReference type="AlphaFoldDB" id="S2D8H8"/>
<proteinExistence type="predicted"/>
<evidence type="ECO:0000256" key="1">
    <source>
        <dbReference type="SAM" id="Phobius"/>
    </source>
</evidence>
<protein>
    <recommendedName>
        <fullName evidence="4">NurA domain-containing protein</fullName>
    </recommendedName>
</protein>
<dbReference type="Pfam" id="PF20201">
    <property type="entry name" value="DUF6563"/>
    <property type="match status" value="1"/>
</dbReference>
<reference evidence="2 3" key="1">
    <citation type="journal article" date="2013" name="Genome Announc.">
        <title>Draft Genome Sequence of Indibacter alkaliphilus Strain LW1T, Isolated from Lonar Lake, a Haloalkaline Lake in the Buldana District of Maharashtra, India.</title>
        <authorList>
            <person name="Singh A."/>
            <person name="Kumar Jangir P."/>
            <person name="Sharma R."/>
            <person name="Singh A."/>
            <person name="Kumar Pinnaka A."/>
            <person name="Shivaji S."/>
        </authorList>
    </citation>
    <scope>NUCLEOTIDE SEQUENCE [LARGE SCALE GENOMIC DNA]</scope>
    <source>
        <strain evidence="3">CCUG 57479 / KCTC 22604 / LW1</strain>
    </source>
</reference>
<feature type="transmembrane region" description="Helical" evidence="1">
    <location>
        <begin position="236"/>
        <end position="257"/>
    </location>
</feature>
<organism evidence="2 3">
    <name type="scientific">Indibacter alkaliphilus (strain CCUG 57479 / KCTC 22604 / LW1)</name>
    <dbReference type="NCBI Taxonomy" id="1189612"/>
    <lineage>
        <taxon>Bacteria</taxon>
        <taxon>Pseudomonadati</taxon>
        <taxon>Bacteroidota</taxon>
        <taxon>Cytophagia</taxon>
        <taxon>Cytophagales</taxon>
        <taxon>Cyclobacteriaceae</taxon>
    </lineage>
</organism>
<evidence type="ECO:0000313" key="2">
    <source>
        <dbReference type="EMBL" id="EOZ95512.1"/>
    </source>
</evidence>
<keyword evidence="3" id="KW-1185">Reference proteome</keyword>
<dbReference type="eggNOG" id="ENOG5032XF2">
    <property type="taxonomic scope" value="Bacteria"/>
</dbReference>
<sequence>MKGSIGTVKKGLSNMPTYAVLPGAMDVYLLNFLQQNVSTYTEVSDLILKIDHFQVSERTLAAKEIGYAEVGVEFLLEENGKMYSLGKFESKREVNGLDVTGKHGENLFFALKDCINQFSESNNKPIEILLDISSFSILDFQPYMRKSTYQTFADWANIFQVSGDFIIKGKNVRGNFPRYQARDSQTKKKIKGLFGFSDGDAFYLNASNYSYGNYYYVKSQLVGPFLLFEDQIGDPMAAVAFGMIGALASLRINFYVLDSRSGMVRMLDDLYMKELLHGHPELMAAYKAAAGTKRENQKEVISQLNAKLLAGLNAAP</sequence>
<dbReference type="OrthoDB" id="663116at2"/>
<keyword evidence="1" id="KW-1133">Transmembrane helix</keyword>
<dbReference type="Proteomes" id="UP000006073">
    <property type="component" value="Unassembled WGS sequence"/>
</dbReference>
<gene>
    <name evidence="2" type="ORF">A33Q_2874</name>
</gene>
<keyword evidence="1" id="KW-0472">Membrane</keyword>
<keyword evidence="1" id="KW-0812">Transmembrane</keyword>
<evidence type="ECO:0000313" key="3">
    <source>
        <dbReference type="Proteomes" id="UP000006073"/>
    </source>
</evidence>
<accession>S2D8H8</accession>
<dbReference type="EMBL" id="ALWO02000037">
    <property type="protein sequence ID" value="EOZ95512.1"/>
    <property type="molecule type" value="Genomic_DNA"/>
</dbReference>